<accession>A0A6M1T1D0</accession>
<comment type="subunit">
    <text evidence="6">Homodimer.</text>
</comment>
<keyword evidence="4 6" id="KW-0520">NAD</keyword>
<dbReference type="GO" id="GO:0016652">
    <property type="term" value="F:oxidoreductase activity, acting on NAD(P)H as acceptor"/>
    <property type="evidence" value="ECO:0007669"/>
    <property type="project" value="UniProtKB-UniRule"/>
</dbReference>
<feature type="binding site" evidence="6">
    <location>
        <position position="10"/>
    </location>
    <ligand>
        <name>FMN</name>
        <dbReference type="ChEBI" id="CHEBI:58210"/>
    </ligand>
</feature>
<dbReference type="RefSeq" id="WP_165266848.1">
    <property type="nucleotide sequence ID" value="NZ_JAALLS010000005.1"/>
</dbReference>
<keyword evidence="9" id="KW-1185">Reference proteome</keyword>
<sequence>MKTLLHIDSSPRKKQSYSRMLSKLFRDKWLKECPAYQLNYRDLNATAPPHVDLPWIDAAFTPKTDRSIQQRQALELSDFFVDEFLAADVYLLGVPMYNFGMPSVLKAYVDNIVRVGRTFLFDPDAAQPYTPLVEDKEMFVVIMTGDSGYRKGERFASMNHLEPHIRTAFGFIGVKEITFIYSGNDEFGGVKLEDSLEQAKEKIDSIFHSKKSLNGA</sequence>
<dbReference type="AlphaFoldDB" id="A0A6M1T1D0"/>
<dbReference type="InterPro" id="IPR029039">
    <property type="entry name" value="Flavoprotein-like_sf"/>
</dbReference>
<dbReference type="PANTHER" id="PTHR43741:SF2">
    <property type="entry name" value="FMN-DEPENDENT NADH:QUINONE OXIDOREDUCTASE"/>
    <property type="match status" value="1"/>
</dbReference>
<evidence type="ECO:0000256" key="5">
    <source>
        <dbReference type="ARBA" id="ARBA00048542"/>
    </source>
</evidence>
<name>A0A6M1T1D0_9BACT</name>
<evidence type="ECO:0000256" key="2">
    <source>
        <dbReference type="ARBA" id="ARBA00022643"/>
    </source>
</evidence>
<evidence type="ECO:0000259" key="7">
    <source>
        <dbReference type="Pfam" id="PF02525"/>
    </source>
</evidence>
<comment type="function">
    <text evidence="6">Quinone reductase that provides resistance to thiol-specific stress caused by electrophilic quinones.</text>
</comment>
<dbReference type="InterPro" id="IPR023048">
    <property type="entry name" value="NADH:quinone_OxRdtase_FMN_depd"/>
</dbReference>
<comment type="function">
    <text evidence="6">Also exhibits azoreductase activity. Catalyzes the reductive cleavage of the azo bond in aromatic azo compounds to the corresponding amines.</text>
</comment>
<dbReference type="InterPro" id="IPR050104">
    <property type="entry name" value="FMN-dep_NADH:Q_OxRdtase_AzoR1"/>
</dbReference>
<gene>
    <name evidence="6" type="primary">azoR</name>
    <name evidence="8" type="ORF">G3569_05400</name>
</gene>
<comment type="caution">
    <text evidence="8">The sequence shown here is derived from an EMBL/GenBank/DDBJ whole genome shotgun (WGS) entry which is preliminary data.</text>
</comment>
<comment type="similarity">
    <text evidence="6">Belongs to the azoreductase type 1 family.</text>
</comment>
<proteinExistence type="inferred from homology"/>
<keyword evidence="3 6" id="KW-0560">Oxidoreductase</keyword>
<organism evidence="8 9">
    <name type="scientific">Fodinibius halophilus</name>
    <dbReference type="NCBI Taxonomy" id="1736908"/>
    <lineage>
        <taxon>Bacteria</taxon>
        <taxon>Pseudomonadati</taxon>
        <taxon>Balneolota</taxon>
        <taxon>Balneolia</taxon>
        <taxon>Balneolales</taxon>
        <taxon>Balneolaceae</taxon>
        <taxon>Fodinibius</taxon>
    </lineage>
</organism>
<comment type="cofactor">
    <cofactor evidence="6">
        <name>FMN</name>
        <dbReference type="ChEBI" id="CHEBI:58210"/>
    </cofactor>
    <text evidence="6">Binds 1 FMN per subunit.</text>
</comment>
<dbReference type="HAMAP" id="MF_01216">
    <property type="entry name" value="Azoreductase_type1"/>
    <property type="match status" value="1"/>
</dbReference>
<keyword evidence="2 6" id="KW-0288">FMN</keyword>
<evidence type="ECO:0000256" key="3">
    <source>
        <dbReference type="ARBA" id="ARBA00023002"/>
    </source>
</evidence>
<keyword evidence="1 6" id="KW-0285">Flavoprotein</keyword>
<reference evidence="8 9" key="1">
    <citation type="submission" date="2020-02" db="EMBL/GenBank/DDBJ databases">
        <title>Aliifodinibius halophilus 2W32, complete genome.</title>
        <authorList>
            <person name="Li Y."/>
            <person name="Wu S."/>
        </authorList>
    </citation>
    <scope>NUCLEOTIDE SEQUENCE [LARGE SCALE GENOMIC DNA]</scope>
    <source>
        <strain evidence="8 9">2W32</strain>
    </source>
</reference>
<feature type="binding site" evidence="6">
    <location>
        <begin position="16"/>
        <end position="18"/>
    </location>
    <ligand>
        <name>FMN</name>
        <dbReference type="ChEBI" id="CHEBI:58210"/>
    </ligand>
</feature>
<dbReference type="GO" id="GO:0009055">
    <property type="term" value="F:electron transfer activity"/>
    <property type="evidence" value="ECO:0007669"/>
    <property type="project" value="UniProtKB-UniRule"/>
</dbReference>
<dbReference type="GO" id="GO:0010181">
    <property type="term" value="F:FMN binding"/>
    <property type="evidence" value="ECO:0007669"/>
    <property type="project" value="UniProtKB-UniRule"/>
</dbReference>
<dbReference type="Proteomes" id="UP000479132">
    <property type="component" value="Unassembled WGS sequence"/>
</dbReference>
<dbReference type="Gene3D" id="3.40.50.360">
    <property type="match status" value="1"/>
</dbReference>
<comment type="caution">
    <text evidence="6">Lacks conserved residue(s) required for the propagation of feature annotation.</text>
</comment>
<dbReference type="Pfam" id="PF02525">
    <property type="entry name" value="Flavodoxin_2"/>
    <property type="match status" value="1"/>
</dbReference>
<dbReference type="SUPFAM" id="SSF52218">
    <property type="entry name" value="Flavoproteins"/>
    <property type="match status" value="1"/>
</dbReference>
<feature type="domain" description="Flavodoxin-like fold" evidence="7">
    <location>
        <begin position="2"/>
        <end position="205"/>
    </location>
</feature>
<evidence type="ECO:0000313" key="9">
    <source>
        <dbReference type="Proteomes" id="UP000479132"/>
    </source>
</evidence>
<dbReference type="EC" id="1.7.1.17" evidence="6"/>
<comment type="catalytic activity">
    <reaction evidence="5">
        <text>N,N-dimethyl-1,4-phenylenediamine + anthranilate + 2 NAD(+) = 2-(4-dimethylaminophenyl)diazenylbenzoate + 2 NADH + 2 H(+)</text>
        <dbReference type="Rhea" id="RHEA:55872"/>
        <dbReference type="ChEBI" id="CHEBI:15378"/>
        <dbReference type="ChEBI" id="CHEBI:15783"/>
        <dbReference type="ChEBI" id="CHEBI:16567"/>
        <dbReference type="ChEBI" id="CHEBI:57540"/>
        <dbReference type="ChEBI" id="CHEBI:57945"/>
        <dbReference type="ChEBI" id="CHEBI:71579"/>
        <dbReference type="EC" id="1.7.1.17"/>
    </reaction>
    <physiologicalReaction direction="right-to-left" evidence="5">
        <dbReference type="Rhea" id="RHEA:55874"/>
    </physiologicalReaction>
</comment>
<comment type="catalytic activity">
    <reaction evidence="6">
        <text>2 a quinone + NADH + H(+) = 2 a 1,4-benzosemiquinone + NAD(+)</text>
        <dbReference type="Rhea" id="RHEA:65952"/>
        <dbReference type="ChEBI" id="CHEBI:15378"/>
        <dbReference type="ChEBI" id="CHEBI:57540"/>
        <dbReference type="ChEBI" id="CHEBI:57945"/>
        <dbReference type="ChEBI" id="CHEBI:132124"/>
        <dbReference type="ChEBI" id="CHEBI:134225"/>
    </reaction>
</comment>
<feature type="binding site" evidence="6">
    <location>
        <begin position="96"/>
        <end position="99"/>
    </location>
    <ligand>
        <name>FMN</name>
        <dbReference type="ChEBI" id="CHEBI:58210"/>
    </ligand>
</feature>
<protein>
    <recommendedName>
        <fullName evidence="6">FMN dependent NADH:quinone oxidoreductase</fullName>
        <ecNumber evidence="6">1.6.5.-</ecNumber>
    </recommendedName>
    <alternativeName>
        <fullName evidence="6">Azo-dye reductase</fullName>
    </alternativeName>
    <alternativeName>
        <fullName evidence="6">FMN-dependent NADH-azo compound oxidoreductase</fullName>
    </alternativeName>
    <alternativeName>
        <fullName evidence="6">FMN-dependent NADH-azoreductase</fullName>
        <ecNumber evidence="6">1.7.1.17</ecNumber>
    </alternativeName>
</protein>
<dbReference type="InterPro" id="IPR003680">
    <property type="entry name" value="Flavodoxin_fold"/>
</dbReference>
<dbReference type="GO" id="GO:0016655">
    <property type="term" value="F:oxidoreductase activity, acting on NAD(P)H, quinone or similar compound as acceptor"/>
    <property type="evidence" value="ECO:0007669"/>
    <property type="project" value="InterPro"/>
</dbReference>
<dbReference type="PANTHER" id="PTHR43741">
    <property type="entry name" value="FMN-DEPENDENT NADH-AZOREDUCTASE 1"/>
    <property type="match status" value="1"/>
</dbReference>
<evidence type="ECO:0000313" key="8">
    <source>
        <dbReference type="EMBL" id="NGP87779.1"/>
    </source>
</evidence>
<evidence type="ECO:0000256" key="4">
    <source>
        <dbReference type="ARBA" id="ARBA00023027"/>
    </source>
</evidence>
<evidence type="ECO:0000256" key="1">
    <source>
        <dbReference type="ARBA" id="ARBA00022630"/>
    </source>
</evidence>
<evidence type="ECO:0000256" key="6">
    <source>
        <dbReference type="HAMAP-Rule" id="MF_01216"/>
    </source>
</evidence>
<dbReference type="EMBL" id="JAALLS010000005">
    <property type="protein sequence ID" value="NGP87779.1"/>
    <property type="molecule type" value="Genomic_DNA"/>
</dbReference>
<dbReference type="EC" id="1.6.5.-" evidence="6"/>